<evidence type="ECO:0000259" key="3">
    <source>
        <dbReference type="Pfam" id="PF25390"/>
    </source>
</evidence>
<name>A0A170YRR7_TRIIF</name>
<feature type="domain" description="RCC1-like" evidence="3">
    <location>
        <begin position="2"/>
        <end position="259"/>
    </location>
</feature>
<feature type="non-terminal residue" evidence="4">
    <location>
        <position position="1"/>
    </location>
</feature>
<dbReference type="PANTHER" id="PTHR22870:SF408">
    <property type="entry name" value="OS09G0560450 PROTEIN"/>
    <property type="match status" value="1"/>
</dbReference>
<dbReference type="InterPro" id="IPR058923">
    <property type="entry name" value="RCC1-like_dom"/>
</dbReference>
<evidence type="ECO:0000256" key="1">
    <source>
        <dbReference type="ARBA" id="ARBA00022737"/>
    </source>
</evidence>
<keyword evidence="1" id="KW-0677">Repeat</keyword>
<reference evidence="4" key="1">
    <citation type="submission" date="2016-04" db="EMBL/GenBank/DDBJ databases">
        <authorList>
            <person name="Calderon-Fernandez G.M.Sr."/>
        </authorList>
    </citation>
    <scope>NUCLEOTIDE SEQUENCE</scope>
    <source>
        <strain evidence="4">Int1</strain>
        <tissue evidence="4">Integument</tissue>
    </source>
</reference>
<dbReference type="InterPro" id="IPR000408">
    <property type="entry name" value="Reg_chr_condens"/>
</dbReference>
<dbReference type="PANTHER" id="PTHR22870">
    <property type="entry name" value="REGULATOR OF CHROMOSOME CONDENSATION"/>
    <property type="match status" value="1"/>
</dbReference>
<dbReference type="PRINTS" id="PR00633">
    <property type="entry name" value="RCCNDNSATION"/>
</dbReference>
<feature type="repeat" description="RCC1" evidence="2">
    <location>
        <begin position="158"/>
        <end position="208"/>
    </location>
</feature>
<dbReference type="Pfam" id="PF25390">
    <property type="entry name" value="WD40_RLD"/>
    <property type="match status" value="1"/>
</dbReference>
<dbReference type="EMBL" id="GEMB01003026">
    <property type="protein sequence ID" value="JAS00178.1"/>
    <property type="molecule type" value="Transcribed_RNA"/>
</dbReference>
<sequence>LNTMGELYCFGENNKRSLGIKSEKGVYTPTKLEYLQCNVGLEALASGEGHVVALDKTGQVFAWGDNDWGQLGDGTKEGPKEKPCHVKLPLIKHISCGYRYTLALDELNKVWYWGCLDGGVMKSNYTFQQQTEPKCITSGDIDTISCGAFHAAVKTNSGLVMTWGWNGYGQLGHGHTKTVDTPRIIAELEPNIVHIACGRNSTLILDVEGHISIFGQTYTGNILSPKLVKTKKAVLAVAMAWRYDIFAFLDEELILYYWGHKVKLDEPTSVSCTSIVDIFSNK</sequence>
<reference evidence="4" key="2">
    <citation type="journal article" date="2017" name="J. Med. Entomol.">
        <title>Transcriptome Analysis of the Triatoma infestans (Hemiptera: Reduviidae) Integument.</title>
        <authorList>
            <person name="Calderon-Fernandez G.M."/>
            <person name="Moriconi D.E."/>
            <person name="Dulbecco A.B."/>
            <person name="Juarez M.P."/>
        </authorList>
    </citation>
    <scope>NUCLEOTIDE SEQUENCE</scope>
    <source>
        <strain evidence="4">Int1</strain>
        <tissue evidence="4">Integument</tissue>
    </source>
</reference>
<feature type="repeat" description="RCC1" evidence="2">
    <location>
        <begin position="5"/>
        <end position="57"/>
    </location>
</feature>
<dbReference type="AlphaFoldDB" id="A0A170YRR7"/>
<dbReference type="InterPro" id="IPR009091">
    <property type="entry name" value="RCC1/BLIP-II"/>
</dbReference>
<feature type="repeat" description="RCC1" evidence="2">
    <location>
        <begin position="58"/>
        <end position="107"/>
    </location>
</feature>
<organism evidence="4">
    <name type="scientific">Triatoma infestans</name>
    <name type="common">Assassin bug</name>
    <dbReference type="NCBI Taxonomy" id="30076"/>
    <lineage>
        <taxon>Eukaryota</taxon>
        <taxon>Metazoa</taxon>
        <taxon>Ecdysozoa</taxon>
        <taxon>Arthropoda</taxon>
        <taxon>Hexapoda</taxon>
        <taxon>Insecta</taxon>
        <taxon>Pterygota</taxon>
        <taxon>Neoptera</taxon>
        <taxon>Paraneoptera</taxon>
        <taxon>Hemiptera</taxon>
        <taxon>Heteroptera</taxon>
        <taxon>Panheteroptera</taxon>
        <taxon>Cimicomorpha</taxon>
        <taxon>Reduviidae</taxon>
        <taxon>Triatominae</taxon>
        <taxon>Triatoma</taxon>
    </lineage>
</organism>
<dbReference type="SUPFAM" id="SSF50985">
    <property type="entry name" value="RCC1/BLIP-II"/>
    <property type="match status" value="1"/>
</dbReference>
<dbReference type="Gene3D" id="2.130.10.30">
    <property type="entry name" value="Regulator of chromosome condensation 1/beta-lactamase-inhibitor protein II"/>
    <property type="match status" value="1"/>
</dbReference>
<accession>A0A170YRR7</accession>
<protein>
    <submittedName>
        <fullName evidence="4">Rcc1 and btb domain-containing protein 1</fullName>
    </submittedName>
</protein>
<dbReference type="InterPro" id="IPR051210">
    <property type="entry name" value="Ub_ligase/GEF_domain"/>
</dbReference>
<feature type="non-terminal residue" evidence="4">
    <location>
        <position position="282"/>
    </location>
</feature>
<evidence type="ECO:0000313" key="4">
    <source>
        <dbReference type="EMBL" id="JAS00178.1"/>
    </source>
</evidence>
<evidence type="ECO:0000256" key="2">
    <source>
        <dbReference type="PROSITE-ProRule" id="PRU00235"/>
    </source>
</evidence>
<dbReference type="PROSITE" id="PS50012">
    <property type="entry name" value="RCC1_3"/>
    <property type="match status" value="3"/>
</dbReference>
<proteinExistence type="predicted"/>